<dbReference type="GO" id="GO:0003676">
    <property type="term" value="F:nucleic acid binding"/>
    <property type="evidence" value="ECO:0007669"/>
    <property type="project" value="InterPro"/>
</dbReference>
<dbReference type="SUPFAM" id="SSF53098">
    <property type="entry name" value="Ribonuclease H-like"/>
    <property type="match status" value="1"/>
</dbReference>
<feature type="domain" description="Reverse transcriptase zinc-binding" evidence="2">
    <location>
        <begin position="2"/>
        <end position="68"/>
    </location>
</feature>
<dbReference type="CDD" id="cd06222">
    <property type="entry name" value="RNase_H_like"/>
    <property type="match status" value="1"/>
</dbReference>
<organism evidence="3 4">
    <name type="scientific">Fraxinus pennsylvanica</name>
    <dbReference type="NCBI Taxonomy" id="56036"/>
    <lineage>
        <taxon>Eukaryota</taxon>
        <taxon>Viridiplantae</taxon>
        <taxon>Streptophyta</taxon>
        <taxon>Embryophyta</taxon>
        <taxon>Tracheophyta</taxon>
        <taxon>Spermatophyta</taxon>
        <taxon>Magnoliopsida</taxon>
        <taxon>eudicotyledons</taxon>
        <taxon>Gunneridae</taxon>
        <taxon>Pentapetalae</taxon>
        <taxon>asterids</taxon>
        <taxon>lamiids</taxon>
        <taxon>Lamiales</taxon>
        <taxon>Oleaceae</taxon>
        <taxon>Oleeae</taxon>
        <taxon>Fraxinus</taxon>
    </lineage>
</organism>
<dbReference type="InterPro" id="IPR002156">
    <property type="entry name" value="RNaseH_domain"/>
</dbReference>
<dbReference type="InterPro" id="IPR044730">
    <property type="entry name" value="RNase_H-like_dom_plant"/>
</dbReference>
<dbReference type="InterPro" id="IPR053151">
    <property type="entry name" value="RNase_H-like"/>
</dbReference>
<proteinExistence type="predicted"/>
<dbReference type="Pfam" id="PF13966">
    <property type="entry name" value="zf-RVT"/>
    <property type="match status" value="1"/>
</dbReference>
<dbReference type="Proteomes" id="UP000834106">
    <property type="component" value="Chromosome 2"/>
</dbReference>
<dbReference type="PANTHER" id="PTHR47723">
    <property type="entry name" value="OS05G0353850 PROTEIN"/>
    <property type="match status" value="1"/>
</dbReference>
<feature type="domain" description="RNase H type-1" evidence="1">
    <location>
        <begin position="131"/>
        <end position="210"/>
    </location>
</feature>
<protein>
    <recommendedName>
        <fullName evidence="5">RNase H type-1 domain-containing protein</fullName>
    </recommendedName>
</protein>
<dbReference type="AlphaFoldDB" id="A0AAD2DM22"/>
<dbReference type="PANTHER" id="PTHR47723:SF19">
    <property type="entry name" value="POLYNUCLEOTIDYL TRANSFERASE, RIBONUCLEASE H-LIKE SUPERFAMILY PROTEIN"/>
    <property type="match status" value="1"/>
</dbReference>
<dbReference type="Gene3D" id="3.30.420.10">
    <property type="entry name" value="Ribonuclease H-like superfamily/Ribonuclease H"/>
    <property type="match status" value="1"/>
</dbReference>
<evidence type="ECO:0000313" key="3">
    <source>
        <dbReference type="EMBL" id="CAI9757138.1"/>
    </source>
</evidence>
<name>A0AAD2DM22_9LAMI</name>
<dbReference type="Pfam" id="PF13456">
    <property type="entry name" value="RVT_3"/>
    <property type="match status" value="1"/>
</dbReference>
<dbReference type="GO" id="GO:0004523">
    <property type="term" value="F:RNA-DNA hybrid ribonuclease activity"/>
    <property type="evidence" value="ECO:0007669"/>
    <property type="project" value="InterPro"/>
</dbReference>
<reference evidence="3" key="1">
    <citation type="submission" date="2023-05" db="EMBL/GenBank/DDBJ databases">
        <authorList>
            <person name="Huff M."/>
        </authorList>
    </citation>
    <scope>NUCLEOTIDE SEQUENCE</scope>
</reference>
<keyword evidence="4" id="KW-1185">Reference proteome</keyword>
<accession>A0AAD2DM22</accession>
<evidence type="ECO:0000259" key="2">
    <source>
        <dbReference type="Pfam" id="PF13966"/>
    </source>
</evidence>
<dbReference type="InterPro" id="IPR012337">
    <property type="entry name" value="RNaseH-like_sf"/>
</dbReference>
<dbReference type="EMBL" id="OU503037">
    <property type="protein sequence ID" value="CAI9757138.1"/>
    <property type="molecule type" value="Genomic_DNA"/>
</dbReference>
<evidence type="ECO:0000313" key="4">
    <source>
        <dbReference type="Proteomes" id="UP000834106"/>
    </source>
</evidence>
<sequence length="245" mass="27497">MVEWAKLIWHNALPKRASVVIWKALSGSLSFDDRIRQVGVAMVSRCNCCITGHEEDAYHVLSTGDFADEHLANNVTKTRVLTREEEKTLTDMGIPCIVGKQSPVCFVTWKKPIAGRVKINVDGSSLGNPGRAASNNEAELKATIEGLKLCQHIGAFHVDLECDSKIVVDLMLKRKCTVWYLWDFWEQLWKLMSLFEIHVSHQVADLLAKMGAQGITQLFTSSTGLPVYTRGLVRLERIGVPYLRM</sequence>
<evidence type="ECO:0000259" key="1">
    <source>
        <dbReference type="Pfam" id="PF13456"/>
    </source>
</evidence>
<dbReference type="InterPro" id="IPR036397">
    <property type="entry name" value="RNaseH_sf"/>
</dbReference>
<gene>
    <name evidence="3" type="ORF">FPE_LOCUS4568</name>
</gene>
<dbReference type="InterPro" id="IPR026960">
    <property type="entry name" value="RVT-Znf"/>
</dbReference>
<evidence type="ECO:0008006" key="5">
    <source>
        <dbReference type="Google" id="ProtNLM"/>
    </source>
</evidence>